<organism evidence="1 2">
    <name type="scientific">Pomacea canaliculata</name>
    <name type="common">Golden apple snail</name>
    <dbReference type="NCBI Taxonomy" id="400727"/>
    <lineage>
        <taxon>Eukaryota</taxon>
        <taxon>Metazoa</taxon>
        <taxon>Spiralia</taxon>
        <taxon>Lophotrochozoa</taxon>
        <taxon>Mollusca</taxon>
        <taxon>Gastropoda</taxon>
        <taxon>Caenogastropoda</taxon>
        <taxon>Architaenioglossa</taxon>
        <taxon>Ampullarioidea</taxon>
        <taxon>Ampullariidae</taxon>
        <taxon>Pomacea</taxon>
    </lineage>
</organism>
<sequence>MSHRCRSNKRVRGKLKNSFTSNFRSLGDWYRSRNLFCSVPPLPELVALACNGACAGVSLVRPAPPAPPTRMSTNQNAGTPRAGLRYSCPLLRERVVGDDDDGGYIGKEIIRVQLEHRNGGENVT</sequence>
<dbReference type="AlphaFoldDB" id="A0A2T7NL58"/>
<evidence type="ECO:0000313" key="2">
    <source>
        <dbReference type="Proteomes" id="UP000245119"/>
    </source>
</evidence>
<gene>
    <name evidence="1" type="ORF">C0Q70_17706</name>
</gene>
<evidence type="ECO:0000313" key="1">
    <source>
        <dbReference type="EMBL" id="PVD21903.1"/>
    </source>
</evidence>
<accession>A0A2T7NL58</accession>
<dbReference type="EMBL" id="PZQS01000011">
    <property type="protein sequence ID" value="PVD21903.1"/>
    <property type="molecule type" value="Genomic_DNA"/>
</dbReference>
<comment type="caution">
    <text evidence="1">The sequence shown here is derived from an EMBL/GenBank/DDBJ whole genome shotgun (WGS) entry which is preliminary data.</text>
</comment>
<keyword evidence="2" id="KW-1185">Reference proteome</keyword>
<name>A0A2T7NL58_POMCA</name>
<proteinExistence type="predicted"/>
<dbReference type="Proteomes" id="UP000245119">
    <property type="component" value="Linkage Group LG11"/>
</dbReference>
<reference evidence="1 2" key="1">
    <citation type="submission" date="2018-04" db="EMBL/GenBank/DDBJ databases">
        <title>The genome of golden apple snail Pomacea canaliculata provides insight into stress tolerance and invasive adaptation.</title>
        <authorList>
            <person name="Liu C."/>
            <person name="Liu B."/>
            <person name="Ren Y."/>
            <person name="Zhang Y."/>
            <person name="Wang H."/>
            <person name="Li S."/>
            <person name="Jiang F."/>
            <person name="Yin L."/>
            <person name="Zhang G."/>
            <person name="Qian W."/>
            <person name="Fan W."/>
        </authorList>
    </citation>
    <scope>NUCLEOTIDE SEQUENCE [LARGE SCALE GENOMIC DNA]</scope>
    <source>
        <strain evidence="1">SZHN2017</strain>
        <tissue evidence="1">Muscle</tissue>
    </source>
</reference>
<protein>
    <submittedName>
        <fullName evidence="1">Uncharacterized protein</fullName>
    </submittedName>
</protein>